<protein>
    <submittedName>
        <fullName evidence="1">Uncharacterized protein</fullName>
    </submittedName>
</protein>
<evidence type="ECO:0000313" key="1">
    <source>
        <dbReference type="EMBL" id="OJA16397.1"/>
    </source>
</evidence>
<organism evidence="1 2">
    <name type="scientific">Rhizopogon vesiculosus</name>
    <dbReference type="NCBI Taxonomy" id="180088"/>
    <lineage>
        <taxon>Eukaryota</taxon>
        <taxon>Fungi</taxon>
        <taxon>Dikarya</taxon>
        <taxon>Basidiomycota</taxon>
        <taxon>Agaricomycotina</taxon>
        <taxon>Agaricomycetes</taxon>
        <taxon>Agaricomycetidae</taxon>
        <taxon>Boletales</taxon>
        <taxon>Suillineae</taxon>
        <taxon>Rhizopogonaceae</taxon>
        <taxon>Rhizopogon</taxon>
    </lineage>
</organism>
<gene>
    <name evidence="1" type="ORF">AZE42_14211</name>
</gene>
<dbReference type="Proteomes" id="UP000183567">
    <property type="component" value="Unassembled WGS sequence"/>
</dbReference>
<keyword evidence="2" id="KW-1185">Reference proteome</keyword>
<evidence type="ECO:0000313" key="2">
    <source>
        <dbReference type="Proteomes" id="UP000183567"/>
    </source>
</evidence>
<proteinExistence type="predicted"/>
<name>A0A1J8Q5W1_9AGAM</name>
<reference evidence="1 2" key="1">
    <citation type="submission" date="2016-03" db="EMBL/GenBank/DDBJ databases">
        <title>Comparative genomics of the ectomycorrhizal sister species Rhizopogon vinicolor and Rhizopogon vesiculosus (Basidiomycota: Boletales) reveals a divergence of the mating type B locus.</title>
        <authorList>
            <person name="Mujic A.B."/>
            <person name="Kuo A."/>
            <person name="Tritt A."/>
            <person name="Lipzen A."/>
            <person name="Chen C."/>
            <person name="Johnson J."/>
            <person name="Sharma A."/>
            <person name="Barry K."/>
            <person name="Grigoriev I.V."/>
            <person name="Spatafora J.W."/>
        </authorList>
    </citation>
    <scope>NUCLEOTIDE SEQUENCE [LARGE SCALE GENOMIC DNA]</scope>
    <source>
        <strain evidence="1 2">AM-OR11-056</strain>
    </source>
</reference>
<accession>A0A1J8Q5W1</accession>
<dbReference type="EMBL" id="LVVM01002582">
    <property type="protein sequence ID" value="OJA16397.1"/>
    <property type="molecule type" value="Genomic_DNA"/>
</dbReference>
<sequence>MEHVVPIPCRLHISLGLALAPCFSIVDA</sequence>
<comment type="caution">
    <text evidence="1">The sequence shown here is derived from an EMBL/GenBank/DDBJ whole genome shotgun (WGS) entry which is preliminary data.</text>
</comment>
<dbReference type="AlphaFoldDB" id="A0A1J8Q5W1"/>